<sequence length="66" mass="7131">MADIGFPVIELERSAWEAIQRGELTVDTTLAVHEGIAAFAEKAGLSRLDVEMGLKRAVRHAEPADA</sequence>
<dbReference type="RefSeq" id="WP_138046057.1">
    <property type="nucleotide sequence ID" value="NZ_VBZC01000017.1"/>
</dbReference>
<keyword evidence="2" id="KW-1185">Reference proteome</keyword>
<dbReference type="Proteomes" id="UP000305906">
    <property type="component" value="Unassembled WGS sequence"/>
</dbReference>
<evidence type="ECO:0000313" key="1">
    <source>
        <dbReference type="EMBL" id="TLS44899.1"/>
    </source>
</evidence>
<organism evidence="1 2">
    <name type="scientific">Streptomyces montanus</name>
    <dbReference type="NCBI Taxonomy" id="2580423"/>
    <lineage>
        <taxon>Bacteria</taxon>
        <taxon>Bacillati</taxon>
        <taxon>Actinomycetota</taxon>
        <taxon>Actinomycetes</taxon>
        <taxon>Kitasatosporales</taxon>
        <taxon>Streptomycetaceae</taxon>
        <taxon>Streptomyces</taxon>
    </lineage>
</organism>
<evidence type="ECO:0008006" key="3">
    <source>
        <dbReference type="Google" id="ProtNLM"/>
    </source>
</evidence>
<protein>
    <recommendedName>
        <fullName evidence="3">ANTAR domain-containing protein</fullName>
    </recommendedName>
</protein>
<reference evidence="1 2" key="1">
    <citation type="submission" date="2019-05" db="EMBL/GenBank/DDBJ databases">
        <title>Streptomyces sp. NEAU-C151, a novel actinomycete isolated from soil.</title>
        <authorList>
            <person name="Han L."/>
            <person name="Jiang H."/>
        </authorList>
    </citation>
    <scope>NUCLEOTIDE SEQUENCE [LARGE SCALE GENOMIC DNA]</scope>
    <source>
        <strain evidence="1 2">NEAU-C151</strain>
    </source>
</reference>
<name>A0A5R9FQH1_9ACTN</name>
<dbReference type="AlphaFoldDB" id="A0A5R9FQH1"/>
<evidence type="ECO:0000313" key="2">
    <source>
        <dbReference type="Proteomes" id="UP000305906"/>
    </source>
</evidence>
<comment type="caution">
    <text evidence="1">The sequence shown here is derived from an EMBL/GenBank/DDBJ whole genome shotgun (WGS) entry which is preliminary data.</text>
</comment>
<accession>A0A5R9FQH1</accession>
<gene>
    <name evidence="1" type="ORF">FE633_17275</name>
</gene>
<dbReference type="EMBL" id="VBZC01000017">
    <property type="protein sequence ID" value="TLS44899.1"/>
    <property type="molecule type" value="Genomic_DNA"/>
</dbReference>
<proteinExistence type="predicted"/>